<dbReference type="OrthoDB" id="9804917at2"/>
<dbReference type="Pfam" id="PF13407">
    <property type="entry name" value="Peripla_BP_4"/>
    <property type="match status" value="1"/>
</dbReference>
<evidence type="ECO:0000313" key="8">
    <source>
        <dbReference type="Proteomes" id="UP000050491"/>
    </source>
</evidence>
<dbReference type="CDD" id="cd06316">
    <property type="entry name" value="PBP1_ABC_sugar_binding-like"/>
    <property type="match status" value="1"/>
</dbReference>
<dbReference type="Proteomes" id="UP000050491">
    <property type="component" value="Unassembled WGS sequence"/>
</dbReference>
<comment type="subcellular location">
    <subcellularLocation>
        <location evidence="1">Cell envelope</location>
    </subcellularLocation>
</comment>
<evidence type="ECO:0000256" key="1">
    <source>
        <dbReference type="ARBA" id="ARBA00004196"/>
    </source>
</evidence>
<evidence type="ECO:0000256" key="2">
    <source>
        <dbReference type="ARBA" id="ARBA00007639"/>
    </source>
</evidence>
<proteinExistence type="inferred from homology"/>
<feature type="signal peptide" evidence="5">
    <location>
        <begin position="1"/>
        <end position="27"/>
    </location>
</feature>
<accession>A0A0Q0PU28</accession>
<dbReference type="PANTHER" id="PTHR46847:SF1">
    <property type="entry name" value="D-ALLOSE-BINDING PERIPLASMIC PROTEIN-RELATED"/>
    <property type="match status" value="1"/>
</dbReference>
<dbReference type="AlphaFoldDB" id="A0A0Q0PU28"/>
<protein>
    <recommendedName>
        <fullName evidence="3">Autoinducer 2-binding periplasmic protein LuxP</fullName>
    </recommendedName>
</protein>
<feature type="chain" id="PRO_5006183072" description="Autoinducer 2-binding periplasmic protein LuxP" evidence="5">
    <location>
        <begin position="28"/>
        <end position="359"/>
    </location>
</feature>
<dbReference type="InterPro" id="IPR028082">
    <property type="entry name" value="Peripla_BP_I"/>
</dbReference>
<comment type="similarity">
    <text evidence="2">Belongs to the bacterial solute-binding protein 2 family.</text>
</comment>
<dbReference type="GO" id="GO:0055085">
    <property type="term" value="P:transmembrane transport"/>
    <property type="evidence" value="ECO:0007669"/>
    <property type="project" value="UniProtKB-ARBA"/>
</dbReference>
<name>A0A0Q0PU28_VIBMT</name>
<dbReference type="PANTHER" id="PTHR46847">
    <property type="entry name" value="D-ALLOSE-BINDING PERIPLASMIC PROTEIN-RELATED"/>
    <property type="match status" value="1"/>
</dbReference>
<evidence type="ECO:0000313" key="7">
    <source>
        <dbReference type="EMBL" id="KQB02932.1"/>
    </source>
</evidence>
<dbReference type="GO" id="GO:0030246">
    <property type="term" value="F:carbohydrate binding"/>
    <property type="evidence" value="ECO:0007669"/>
    <property type="project" value="UniProtKB-ARBA"/>
</dbReference>
<evidence type="ECO:0000256" key="4">
    <source>
        <dbReference type="ARBA" id="ARBA00022729"/>
    </source>
</evidence>
<comment type="caution">
    <text evidence="7">The sequence shown here is derived from an EMBL/GenBank/DDBJ whole genome shotgun (WGS) entry which is preliminary data.</text>
</comment>
<dbReference type="Gene3D" id="3.40.50.2300">
    <property type="match status" value="2"/>
</dbReference>
<dbReference type="InterPro" id="IPR025997">
    <property type="entry name" value="SBP_2_dom"/>
</dbReference>
<evidence type="ECO:0000256" key="5">
    <source>
        <dbReference type="SAM" id="SignalP"/>
    </source>
</evidence>
<sequence>MNKQGIVNTCRVASISLLMALSSNAMAVTETKGPMGEAATPYTDVVLSTEQEQQVRAAGYTAAILMHSTSDWSNALIEGAKDKFSDLNIKVVAVTDAEFNANKQKTDVETTMAMKPDILISLVVDPVSGAAAFRPAVEQGSKLVLISNLPSGFKHGKDYAGIVTDDLSQMGKIAADLIADAVDEKGKVGFIYHEANYYVTNQRDEAALANLQQSYPNIEVVAKRGIANANDGEVIASAMITQYPDIKAIYAPWDSIAEGVVAATRAAGRKDIKVITMDLGAANALDMAKQRNVAGIVTDLPYDLGQTLARMGALAKLEQPTPPFVTVGASAVTRDNLLEAWQQALRRPAPEAVQKALKQ</sequence>
<organism evidence="7 8">
    <name type="scientific">Vibrio metoecus</name>
    <dbReference type="NCBI Taxonomy" id="1481663"/>
    <lineage>
        <taxon>Bacteria</taxon>
        <taxon>Pseudomonadati</taxon>
        <taxon>Pseudomonadota</taxon>
        <taxon>Gammaproteobacteria</taxon>
        <taxon>Vibrionales</taxon>
        <taxon>Vibrionaceae</taxon>
        <taxon>Vibrio</taxon>
    </lineage>
</organism>
<gene>
    <name evidence="7" type="ORF">XV92_05155</name>
</gene>
<keyword evidence="4 5" id="KW-0732">Signal</keyword>
<dbReference type="PATRIC" id="fig|1481663.12.peg.3556"/>
<dbReference type="EMBL" id="LBGP01000008">
    <property type="protein sequence ID" value="KQB02932.1"/>
    <property type="molecule type" value="Genomic_DNA"/>
</dbReference>
<dbReference type="GO" id="GO:0030313">
    <property type="term" value="C:cell envelope"/>
    <property type="evidence" value="ECO:0007669"/>
    <property type="project" value="UniProtKB-SubCell"/>
</dbReference>
<reference evidence="7 8" key="1">
    <citation type="journal article" date="2015" name="Genome Biol. Evol.">
        <title>The Dynamics of Genetic Interactions between Vibrio metoecus and Vibrio cholerae, Two Close Relatives Co-Occurring in the Environment.</title>
        <authorList>
            <person name="Orata F.D."/>
            <person name="Kirchberger P.C."/>
            <person name="Meheust R."/>
            <person name="Barlow E.J."/>
            <person name="Tarr C.L."/>
            <person name="Boucher Y."/>
        </authorList>
    </citation>
    <scope>NUCLEOTIDE SEQUENCE [LARGE SCALE GENOMIC DNA]</scope>
    <source>
        <strain evidence="7 8">YB5B04</strain>
    </source>
</reference>
<evidence type="ECO:0000259" key="6">
    <source>
        <dbReference type="Pfam" id="PF13407"/>
    </source>
</evidence>
<dbReference type="RefSeq" id="WP_055064319.1">
    <property type="nucleotide sequence ID" value="NZ_LBGP01000008.1"/>
</dbReference>
<evidence type="ECO:0000256" key="3">
    <source>
        <dbReference type="ARBA" id="ARBA00022181"/>
    </source>
</evidence>
<dbReference type="SUPFAM" id="SSF53822">
    <property type="entry name" value="Periplasmic binding protein-like I"/>
    <property type="match status" value="1"/>
</dbReference>
<feature type="domain" description="Periplasmic binding protein" evidence="6">
    <location>
        <begin position="65"/>
        <end position="313"/>
    </location>
</feature>